<reference evidence="1" key="1">
    <citation type="journal article" date="2015" name="Nature">
        <title>Complex archaea that bridge the gap between prokaryotes and eukaryotes.</title>
        <authorList>
            <person name="Spang A."/>
            <person name="Saw J.H."/>
            <person name="Jorgensen S.L."/>
            <person name="Zaremba-Niedzwiedzka K."/>
            <person name="Martijn J."/>
            <person name="Lind A.E."/>
            <person name="van Eijk R."/>
            <person name="Schleper C."/>
            <person name="Guy L."/>
            <person name="Ettema T.J."/>
        </authorList>
    </citation>
    <scope>NUCLEOTIDE SEQUENCE</scope>
</reference>
<sequence length="59" mass="6499">MNLPRLLHLFLIVLIFLSLSLLPGYATGAEKESQSADPIRQGGIYRRGSIWGDGRTADL</sequence>
<dbReference type="EMBL" id="LAZR01021947">
    <property type="protein sequence ID" value="KKL83564.1"/>
    <property type="molecule type" value="Genomic_DNA"/>
</dbReference>
<evidence type="ECO:0000313" key="1">
    <source>
        <dbReference type="EMBL" id="KKL83564.1"/>
    </source>
</evidence>
<gene>
    <name evidence="1" type="ORF">LCGC14_1973480</name>
</gene>
<proteinExistence type="predicted"/>
<dbReference type="AlphaFoldDB" id="A0A0F9FAZ1"/>
<accession>A0A0F9FAZ1</accession>
<name>A0A0F9FAZ1_9ZZZZ</name>
<comment type="caution">
    <text evidence="1">The sequence shown here is derived from an EMBL/GenBank/DDBJ whole genome shotgun (WGS) entry which is preliminary data.</text>
</comment>
<protein>
    <submittedName>
        <fullName evidence="1">Uncharacterized protein</fullName>
    </submittedName>
</protein>
<organism evidence="1">
    <name type="scientific">marine sediment metagenome</name>
    <dbReference type="NCBI Taxonomy" id="412755"/>
    <lineage>
        <taxon>unclassified sequences</taxon>
        <taxon>metagenomes</taxon>
        <taxon>ecological metagenomes</taxon>
    </lineage>
</organism>